<dbReference type="Proteomes" id="UP000326837">
    <property type="component" value="Chromosome"/>
</dbReference>
<dbReference type="KEGG" id="lpav:PLANPX_4125"/>
<protein>
    <recommendedName>
        <fullName evidence="1">DUF4261 domain-containing protein</fullName>
    </recommendedName>
</protein>
<evidence type="ECO:0000313" key="3">
    <source>
        <dbReference type="Proteomes" id="UP000326837"/>
    </source>
</evidence>
<name>A0A5K7XJU3_9BACT</name>
<evidence type="ECO:0000313" key="2">
    <source>
        <dbReference type="EMBL" id="BBO34513.1"/>
    </source>
</evidence>
<keyword evidence="3" id="KW-1185">Reference proteome</keyword>
<dbReference type="InterPro" id="IPR025357">
    <property type="entry name" value="DUF4261"/>
</dbReference>
<feature type="domain" description="DUF4261" evidence="1">
    <location>
        <begin position="176"/>
        <end position="242"/>
    </location>
</feature>
<sequence>MNHPLRWLALVALEQAETPTFEHFAAWHAEQFPDAPQPVLAASTDKLTTFTVGDLTAAITLIPRPIPWSQLEGPCATAWYWPEATAEMRDHAAHLLIAVVDEGGKAIEKAMTLTRLTAATVASSSSVGVFWGPGRLIHSPGAFVEQAVQMKPDNLPLFLWIDFRIEQIDDGVYRLYSTGLEALGDNEIEVERFDGEPQALLDFVYNFAHYLIDQKKLIRDGDTIGLTDEVQVTAHRGPSMLGGDIEVIQLQFEIGPGG</sequence>
<proteinExistence type="predicted"/>
<reference evidence="3" key="1">
    <citation type="submission" date="2019-10" db="EMBL/GenBank/DDBJ databases">
        <title>Lacipirellula parvula gen. nov., sp. nov., representing a lineage of planctomycetes widespread in freshwater anoxic habitats, and description of the family Lacipirellulaceae.</title>
        <authorList>
            <person name="Dedysh S.N."/>
            <person name="Kulichevskaya I.S."/>
            <person name="Beletsky A.V."/>
            <person name="Rakitin A.L."/>
            <person name="Mardanov A.V."/>
            <person name="Ivanova A.A."/>
            <person name="Saltykova V.X."/>
            <person name="Rijpstra W.I.C."/>
            <person name="Sinninghe Damste J.S."/>
            <person name="Ravin N.V."/>
        </authorList>
    </citation>
    <scope>NUCLEOTIDE SEQUENCE [LARGE SCALE GENOMIC DNA]</scope>
    <source>
        <strain evidence="3">PX69</strain>
    </source>
</reference>
<dbReference type="Pfam" id="PF14080">
    <property type="entry name" value="DUF4261"/>
    <property type="match status" value="1"/>
</dbReference>
<evidence type="ECO:0000259" key="1">
    <source>
        <dbReference type="Pfam" id="PF14080"/>
    </source>
</evidence>
<dbReference type="AlphaFoldDB" id="A0A5K7XJU3"/>
<gene>
    <name evidence="2" type="ORF">PLANPX_4125</name>
</gene>
<dbReference type="EMBL" id="AP021861">
    <property type="protein sequence ID" value="BBO34513.1"/>
    <property type="molecule type" value="Genomic_DNA"/>
</dbReference>
<accession>A0A5K7XJU3</accession>
<organism evidence="2 3">
    <name type="scientific">Lacipirellula parvula</name>
    <dbReference type="NCBI Taxonomy" id="2650471"/>
    <lineage>
        <taxon>Bacteria</taxon>
        <taxon>Pseudomonadati</taxon>
        <taxon>Planctomycetota</taxon>
        <taxon>Planctomycetia</taxon>
        <taxon>Pirellulales</taxon>
        <taxon>Lacipirellulaceae</taxon>
        <taxon>Lacipirellula</taxon>
    </lineage>
</organism>
<dbReference type="RefSeq" id="WP_152100074.1">
    <property type="nucleotide sequence ID" value="NZ_AP021861.1"/>
</dbReference>